<feature type="repeat" description="TPR" evidence="4">
    <location>
        <begin position="368"/>
        <end position="401"/>
    </location>
</feature>
<evidence type="ECO:0000256" key="5">
    <source>
        <dbReference type="SAM" id="MobiDB-lite"/>
    </source>
</evidence>
<dbReference type="PROSITE" id="PS50005">
    <property type="entry name" value="TPR"/>
    <property type="match status" value="4"/>
</dbReference>
<gene>
    <name evidence="7" type="ORF">CHIRRI_LOCUS449</name>
</gene>
<feature type="region of interest" description="Disordered" evidence="5">
    <location>
        <begin position="32"/>
        <end position="62"/>
    </location>
</feature>
<dbReference type="InterPro" id="IPR036869">
    <property type="entry name" value="J_dom_sf"/>
</dbReference>
<dbReference type="PANTHER" id="PTHR45188">
    <property type="entry name" value="DNAJ PROTEIN P58IPK HOMOLOG"/>
    <property type="match status" value="1"/>
</dbReference>
<evidence type="ECO:0000256" key="1">
    <source>
        <dbReference type="ARBA" id="ARBA00022737"/>
    </source>
</evidence>
<dbReference type="SMART" id="SM00271">
    <property type="entry name" value="DnaJ"/>
    <property type="match status" value="1"/>
</dbReference>
<evidence type="ECO:0000259" key="6">
    <source>
        <dbReference type="PROSITE" id="PS50076"/>
    </source>
</evidence>
<dbReference type="Pfam" id="PF13181">
    <property type="entry name" value="TPR_8"/>
    <property type="match status" value="1"/>
</dbReference>
<dbReference type="CDD" id="cd06257">
    <property type="entry name" value="DnaJ"/>
    <property type="match status" value="1"/>
</dbReference>
<dbReference type="OrthoDB" id="765884at2759"/>
<sequence>MATEKTTDSLLLKEPMKVAEVPHKEIILVEDKSQSKSDNIVKEDEEENSMDISMDPSDMISPDNKTIAEERKTTGNAEYKAQNYHAALKYYSDAVSLCPENPAYLGNRSACYMMLANYKEALNDAKKSIQLDSKFEKGYLRAAKCCLLLGDLVQTEQTIKRFLELDPKNTALKAEIQNLKQLRTLDDKALQCYNRQDYRTCLFNLDSALKIAQACQRYKLLKAECLALLGRMEEANDIAIGIMKIDSSNCDAIYVRGLTLYYSDNLDKGIMHFERTLVLDPDHKKAKLMRTKSRTLKDKKEQGNECFKTGKYREALTIYSEALSIDPLHKEINSKLYFNRATVNTKLGNLNDAVRDCTDALKINDKYVKALLRRARCYYDMEKFEESIKDYETALKLDKSMETKNALKDAKLQLKKSKRKDYYKILGVTKSATEDEIKKAYRKRALIHHPDRHANATDEEKKDQEKKFKEVGEAYTILSDPAKRSRYDNGQDLEDMDMPEFDPNQMFRQFFSFSDAHSGGGYGGGNSFSFHFG</sequence>
<feature type="repeat" description="TPR" evidence="4">
    <location>
        <begin position="250"/>
        <end position="283"/>
    </location>
</feature>
<evidence type="ECO:0000313" key="8">
    <source>
        <dbReference type="Proteomes" id="UP001153620"/>
    </source>
</evidence>
<dbReference type="PANTHER" id="PTHR45188:SF2">
    <property type="entry name" value="DNAJ HOMOLOG SUBFAMILY C MEMBER 7"/>
    <property type="match status" value="1"/>
</dbReference>
<keyword evidence="8" id="KW-1185">Reference proteome</keyword>
<evidence type="ECO:0000256" key="4">
    <source>
        <dbReference type="PROSITE-ProRule" id="PRU00339"/>
    </source>
</evidence>
<dbReference type="Gene3D" id="1.10.287.110">
    <property type="entry name" value="DnaJ domain"/>
    <property type="match status" value="1"/>
</dbReference>
<feature type="repeat" description="TPR" evidence="4">
    <location>
        <begin position="68"/>
        <end position="101"/>
    </location>
</feature>
<dbReference type="Pfam" id="PF13432">
    <property type="entry name" value="TPR_16"/>
    <property type="match status" value="1"/>
</dbReference>
<accession>A0A9N9RIW5</accession>
<dbReference type="SUPFAM" id="SSF48452">
    <property type="entry name" value="TPR-like"/>
    <property type="match status" value="3"/>
</dbReference>
<feature type="domain" description="J" evidence="6">
    <location>
        <begin position="421"/>
        <end position="491"/>
    </location>
</feature>
<keyword evidence="2 4" id="KW-0802">TPR repeat</keyword>
<dbReference type="Gene3D" id="1.25.40.10">
    <property type="entry name" value="Tetratricopeptide repeat domain"/>
    <property type="match status" value="1"/>
</dbReference>
<organism evidence="7 8">
    <name type="scientific">Chironomus riparius</name>
    <dbReference type="NCBI Taxonomy" id="315576"/>
    <lineage>
        <taxon>Eukaryota</taxon>
        <taxon>Metazoa</taxon>
        <taxon>Ecdysozoa</taxon>
        <taxon>Arthropoda</taxon>
        <taxon>Hexapoda</taxon>
        <taxon>Insecta</taxon>
        <taxon>Pterygota</taxon>
        <taxon>Neoptera</taxon>
        <taxon>Endopterygota</taxon>
        <taxon>Diptera</taxon>
        <taxon>Nematocera</taxon>
        <taxon>Chironomoidea</taxon>
        <taxon>Chironomidae</taxon>
        <taxon>Chironominae</taxon>
        <taxon>Chironomus</taxon>
    </lineage>
</organism>
<dbReference type="Pfam" id="PF00515">
    <property type="entry name" value="TPR_1"/>
    <property type="match status" value="1"/>
</dbReference>
<protein>
    <recommendedName>
        <fullName evidence="6">J domain-containing protein</fullName>
    </recommendedName>
</protein>
<dbReference type="InterPro" id="IPR001623">
    <property type="entry name" value="DnaJ_domain"/>
</dbReference>
<reference evidence="7" key="1">
    <citation type="submission" date="2022-01" db="EMBL/GenBank/DDBJ databases">
        <authorList>
            <person name="King R."/>
        </authorList>
    </citation>
    <scope>NUCLEOTIDE SEQUENCE</scope>
</reference>
<evidence type="ECO:0000256" key="3">
    <source>
        <dbReference type="ARBA" id="ARBA00023186"/>
    </source>
</evidence>
<reference evidence="7" key="2">
    <citation type="submission" date="2022-10" db="EMBL/GenBank/DDBJ databases">
        <authorList>
            <consortium name="ENA_rothamsted_submissions"/>
            <consortium name="culmorum"/>
            <person name="King R."/>
        </authorList>
    </citation>
    <scope>NUCLEOTIDE SEQUENCE</scope>
</reference>
<dbReference type="AlphaFoldDB" id="A0A9N9RIW5"/>
<dbReference type="PRINTS" id="PR00625">
    <property type="entry name" value="JDOMAIN"/>
</dbReference>
<feature type="repeat" description="TPR" evidence="4">
    <location>
        <begin position="296"/>
        <end position="329"/>
    </location>
</feature>
<dbReference type="Proteomes" id="UP001153620">
    <property type="component" value="Chromosome 1"/>
</dbReference>
<dbReference type="FunFam" id="1.25.40.10:FF:000097">
    <property type="entry name" value="DnaJ homolog subfamily C member 7 homolog"/>
    <property type="match status" value="1"/>
</dbReference>
<dbReference type="InterPro" id="IPR011990">
    <property type="entry name" value="TPR-like_helical_dom_sf"/>
</dbReference>
<evidence type="ECO:0000313" key="7">
    <source>
        <dbReference type="EMBL" id="CAG9797451.1"/>
    </source>
</evidence>
<dbReference type="Pfam" id="PF00226">
    <property type="entry name" value="DnaJ"/>
    <property type="match status" value="1"/>
</dbReference>
<name>A0A9N9RIW5_9DIPT</name>
<evidence type="ECO:0000256" key="2">
    <source>
        <dbReference type="ARBA" id="ARBA00022803"/>
    </source>
</evidence>
<keyword evidence="3" id="KW-0143">Chaperone</keyword>
<dbReference type="PROSITE" id="PS50076">
    <property type="entry name" value="DNAJ_2"/>
    <property type="match status" value="1"/>
</dbReference>
<feature type="compositionally biased region" description="Basic and acidic residues" evidence="5">
    <location>
        <begin position="32"/>
        <end position="42"/>
    </location>
</feature>
<keyword evidence="1" id="KW-0677">Repeat</keyword>
<dbReference type="InterPro" id="IPR019734">
    <property type="entry name" value="TPR_rpt"/>
</dbReference>
<dbReference type="EMBL" id="OU895877">
    <property type="protein sequence ID" value="CAG9797451.1"/>
    <property type="molecule type" value="Genomic_DNA"/>
</dbReference>
<dbReference type="SMART" id="SM00028">
    <property type="entry name" value="TPR"/>
    <property type="match status" value="8"/>
</dbReference>
<dbReference type="SUPFAM" id="SSF46565">
    <property type="entry name" value="Chaperone J-domain"/>
    <property type="match status" value="1"/>
</dbReference>
<proteinExistence type="predicted"/>